<dbReference type="Pfam" id="PF01274">
    <property type="entry name" value="MS_TIM-barrel"/>
    <property type="match status" value="1"/>
</dbReference>
<dbReference type="InterPro" id="IPR046363">
    <property type="entry name" value="MS_N_TIM-barrel_dom"/>
</dbReference>
<sequence length="537" mass="60073">MSFTAPAPAPPPAYRAPAQVRVIGAFRPEFAEILTPSALAFVAELHRRFDPTRRALLVRREARQAEIAAGGTFDFLPETRRLREQDWTVAPLPADLLDRRVEITGPVERKMIINALNSGAKVFMADFEDSNAPTWANVIEGQINLRDAVRRTIRLSTPTKEYRLNEDTAVLMVRPRGWHLEDKHVLVDGEPVSGALLDFGLYYFHNAHELVRRGSGPYFYLPKLESHREARLWNEVFNFAEDNLSQRRGTIKATVLIETLPAAFELHEILYELRQHSAGLNCGRWDYIFSYIKRLGLRPEYCLPDRAQVTMTVPFMAAYSQLVIQTCHRRGVHAMGGMAAQIPIKNDPAANDAAMEKVRQDKIREATNGHDGTWVAHPALVPVALEVFNRLMPGPNQLANKRLDVQVSAADLVRAPEGTITEAGLRMNIDVAIRYLASWLGGNGCVPIHHLMEDAATAEISRAQVWQWLHTPGTALADGRPVTTELYRALVPPIMAIIEAEAAPGNHIMAAAQLFDQLVMSPRFIEFLTLPAYDQLA</sequence>
<dbReference type="PANTHER" id="PTHR42902:SF1">
    <property type="entry name" value="MALATE SYNTHASE 1-RELATED"/>
    <property type="match status" value="1"/>
</dbReference>
<name>A0ABX2FPY8_9BACT</name>
<protein>
    <recommendedName>
        <fullName evidence="2 7">Malate synthase</fullName>
        <ecNumber evidence="2 7">2.3.3.9</ecNumber>
    </recommendedName>
</protein>
<evidence type="ECO:0000259" key="9">
    <source>
        <dbReference type="Pfam" id="PF20656"/>
    </source>
</evidence>
<comment type="pathway">
    <text evidence="7">Carbohydrate metabolism; glyoxylate cycle; (S)-malate from isocitrate: step 2/2.</text>
</comment>
<dbReference type="InterPro" id="IPR019830">
    <property type="entry name" value="Malate_synthase_CS"/>
</dbReference>
<proteinExistence type="inferred from homology"/>
<evidence type="ECO:0000256" key="1">
    <source>
        <dbReference type="ARBA" id="ARBA00006394"/>
    </source>
</evidence>
<dbReference type="InterPro" id="IPR001465">
    <property type="entry name" value="Malate_synthase_TIM"/>
</dbReference>
<dbReference type="InterPro" id="IPR044856">
    <property type="entry name" value="Malate_synth_C_sf"/>
</dbReference>
<dbReference type="CDD" id="cd00727">
    <property type="entry name" value="malate_synt_A"/>
    <property type="match status" value="1"/>
</dbReference>
<feature type="domain" description="Malate synthase C-terminal" evidence="10">
    <location>
        <begin position="420"/>
        <end position="536"/>
    </location>
</feature>
<dbReference type="PROSITE" id="PS00510">
    <property type="entry name" value="MALATE_SYNTHASE"/>
    <property type="match status" value="1"/>
</dbReference>
<evidence type="ECO:0000256" key="3">
    <source>
        <dbReference type="ARBA" id="ARBA00022435"/>
    </source>
</evidence>
<organism evidence="11 12">
    <name type="scientific">Hymenobacter caeli</name>
    <dbReference type="NCBI Taxonomy" id="2735894"/>
    <lineage>
        <taxon>Bacteria</taxon>
        <taxon>Pseudomonadati</taxon>
        <taxon>Bacteroidota</taxon>
        <taxon>Cytophagia</taxon>
        <taxon>Cytophagales</taxon>
        <taxon>Hymenobacteraceae</taxon>
        <taxon>Hymenobacter</taxon>
    </lineage>
</organism>
<accession>A0ABX2FPY8</accession>
<comment type="catalytic activity">
    <reaction evidence="6 7">
        <text>glyoxylate + acetyl-CoA + H2O = (S)-malate + CoA + H(+)</text>
        <dbReference type="Rhea" id="RHEA:18181"/>
        <dbReference type="ChEBI" id="CHEBI:15377"/>
        <dbReference type="ChEBI" id="CHEBI:15378"/>
        <dbReference type="ChEBI" id="CHEBI:15589"/>
        <dbReference type="ChEBI" id="CHEBI:36655"/>
        <dbReference type="ChEBI" id="CHEBI:57287"/>
        <dbReference type="ChEBI" id="CHEBI:57288"/>
        <dbReference type="EC" id="2.3.3.9"/>
    </reaction>
</comment>
<evidence type="ECO:0000313" key="11">
    <source>
        <dbReference type="EMBL" id="NRT19061.1"/>
    </source>
</evidence>
<keyword evidence="3 7" id="KW-0329">Glyoxylate bypass</keyword>
<feature type="domain" description="Malate synthase N-terminal" evidence="9">
    <location>
        <begin position="20"/>
        <end position="79"/>
    </location>
</feature>
<dbReference type="InterPro" id="IPR011076">
    <property type="entry name" value="Malate_synth_sf"/>
</dbReference>
<evidence type="ECO:0000256" key="6">
    <source>
        <dbReference type="ARBA" id="ARBA00047918"/>
    </source>
</evidence>
<gene>
    <name evidence="11" type="ORF">HNP98_001884</name>
</gene>
<evidence type="ECO:0000313" key="12">
    <source>
        <dbReference type="Proteomes" id="UP000779507"/>
    </source>
</evidence>
<dbReference type="NCBIfam" id="TIGR01344">
    <property type="entry name" value="malate_syn_A"/>
    <property type="match status" value="1"/>
</dbReference>
<keyword evidence="5 7" id="KW-0808">Transferase</keyword>
<dbReference type="Pfam" id="PF20656">
    <property type="entry name" value="MS_N"/>
    <property type="match status" value="1"/>
</dbReference>
<dbReference type="InterPro" id="IPR048356">
    <property type="entry name" value="MS_N"/>
</dbReference>
<comment type="similarity">
    <text evidence="1 7">Belongs to the malate synthase family.</text>
</comment>
<comment type="caution">
    <text evidence="11">The sequence shown here is derived from an EMBL/GenBank/DDBJ whole genome shotgun (WGS) entry which is preliminary data.</text>
</comment>
<dbReference type="InterPro" id="IPR048355">
    <property type="entry name" value="MS_C"/>
</dbReference>
<reference evidence="11 12" key="1">
    <citation type="submission" date="2020-05" db="EMBL/GenBank/DDBJ databases">
        <title>Genomic Encyclopedia of Type Strains, Phase IV (KMG-V): Genome sequencing to study the core and pangenomes of soil and plant-associated prokaryotes.</title>
        <authorList>
            <person name="Whitman W."/>
        </authorList>
    </citation>
    <scope>NUCLEOTIDE SEQUENCE [LARGE SCALE GENOMIC DNA]</scope>
    <source>
        <strain evidence="11 12">9A</strain>
    </source>
</reference>
<dbReference type="Pfam" id="PF20659">
    <property type="entry name" value="MS_C"/>
    <property type="match status" value="1"/>
</dbReference>
<dbReference type="SUPFAM" id="SSF51645">
    <property type="entry name" value="Malate synthase G"/>
    <property type="match status" value="1"/>
</dbReference>
<evidence type="ECO:0000259" key="8">
    <source>
        <dbReference type="Pfam" id="PF01274"/>
    </source>
</evidence>
<keyword evidence="4 7" id="KW-0816">Tricarboxylic acid cycle</keyword>
<evidence type="ECO:0000256" key="4">
    <source>
        <dbReference type="ARBA" id="ARBA00022532"/>
    </source>
</evidence>
<dbReference type="Gene3D" id="1.20.1220.12">
    <property type="entry name" value="Malate synthase, domain III"/>
    <property type="match status" value="1"/>
</dbReference>
<dbReference type="Proteomes" id="UP000779507">
    <property type="component" value="Unassembled WGS sequence"/>
</dbReference>
<evidence type="ECO:0000256" key="5">
    <source>
        <dbReference type="ARBA" id="ARBA00022679"/>
    </source>
</evidence>
<keyword evidence="11" id="KW-0012">Acyltransferase</keyword>
<dbReference type="EC" id="2.3.3.9" evidence="2 7"/>
<feature type="domain" description="Malate synthase TIM barrel" evidence="8">
    <location>
        <begin position="170"/>
        <end position="414"/>
    </location>
</feature>
<dbReference type="RefSeq" id="WP_173809792.1">
    <property type="nucleotide sequence ID" value="NZ_JABSNP010000007.1"/>
</dbReference>
<dbReference type="GO" id="GO:0004474">
    <property type="term" value="F:malate synthase activity"/>
    <property type="evidence" value="ECO:0007669"/>
    <property type="project" value="UniProtKB-EC"/>
</dbReference>
<evidence type="ECO:0000256" key="7">
    <source>
        <dbReference type="RuleBase" id="RU000555"/>
    </source>
</evidence>
<evidence type="ECO:0000256" key="2">
    <source>
        <dbReference type="ARBA" id="ARBA00012636"/>
    </source>
</evidence>
<dbReference type="EMBL" id="JABSNP010000007">
    <property type="protein sequence ID" value="NRT19061.1"/>
    <property type="molecule type" value="Genomic_DNA"/>
</dbReference>
<keyword evidence="12" id="KW-1185">Reference proteome</keyword>
<dbReference type="PANTHER" id="PTHR42902">
    <property type="entry name" value="MALATE SYNTHASE"/>
    <property type="match status" value="1"/>
</dbReference>
<dbReference type="Gene3D" id="3.20.20.360">
    <property type="entry name" value="Malate synthase, domain 3"/>
    <property type="match status" value="1"/>
</dbReference>
<dbReference type="PIRSF" id="PIRSF001363">
    <property type="entry name" value="Malate_synth"/>
    <property type="match status" value="1"/>
</dbReference>
<evidence type="ECO:0000259" key="10">
    <source>
        <dbReference type="Pfam" id="PF20659"/>
    </source>
</evidence>
<dbReference type="InterPro" id="IPR006252">
    <property type="entry name" value="Malate_synthA"/>
</dbReference>